<dbReference type="PANTHER" id="PTHR31973:SF187">
    <property type="entry name" value="MUTATOR TRANSPOSASE MUDRA PROTEIN"/>
    <property type="match status" value="1"/>
</dbReference>
<evidence type="ECO:0000256" key="1">
    <source>
        <dbReference type="SAM" id="MobiDB-lite"/>
    </source>
</evidence>
<feature type="region of interest" description="Disordered" evidence="1">
    <location>
        <begin position="1"/>
        <end position="126"/>
    </location>
</feature>
<evidence type="ECO:0000313" key="4">
    <source>
        <dbReference type="Proteomes" id="UP001280121"/>
    </source>
</evidence>
<feature type="domain" description="Transposase MuDR plant" evidence="2">
    <location>
        <begin position="149"/>
        <end position="213"/>
    </location>
</feature>
<organism evidence="3 4">
    <name type="scientific">Dipteronia dyeriana</name>
    <dbReference type="NCBI Taxonomy" id="168575"/>
    <lineage>
        <taxon>Eukaryota</taxon>
        <taxon>Viridiplantae</taxon>
        <taxon>Streptophyta</taxon>
        <taxon>Embryophyta</taxon>
        <taxon>Tracheophyta</taxon>
        <taxon>Spermatophyta</taxon>
        <taxon>Magnoliopsida</taxon>
        <taxon>eudicotyledons</taxon>
        <taxon>Gunneridae</taxon>
        <taxon>Pentapetalae</taxon>
        <taxon>rosids</taxon>
        <taxon>malvids</taxon>
        <taxon>Sapindales</taxon>
        <taxon>Sapindaceae</taxon>
        <taxon>Hippocastanoideae</taxon>
        <taxon>Acereae</taxon>
        <taxon>Dipteronia</taxon>
    </lineage>
</organism>
<feature type="compositionally biased region" description="Acidic residues" evidence="1">
    <location>
        <begin position="43"/>
        <end position="78"/>
    </location>
</feature>
<dbReference type="AlphaFoldDB" id="A0AAD9TM52"/>
<comment type="caution">
    <text evidence="3">The sequence shown here is derived from an EMBL/GenBank/DDBJ whole genome shotgun (WGS) entry which is preliminary data.</text>
</comment>
<proteinExistence type="predicted"/>
<evidence type="ECO:0000313" key="3">
    <source>
        <dbReference type="EMBL" id="KAK2638065.1"/>
    </source>
</evidence>
<dbReference type="EMBL" id="JANJYI010000008">
    <property type="protein sequence ID" value="KAK2638065.1"/>
    <property type="molecule type" value="Genomic_DNA"/>
</dbReference>
<evidence type="ECO:0000259" key="2">
    <source>
        <dbReference type="Pfam" id="PF03108"/>
    </source>
</evidence>
<dbReference type="Proteomes" id="UP001280121">
    <property type="component" value="Unassembled WGS sequence"/>
</dbReference>
<accession>A0AAD9TM52</accession>
<reference evidence="3" key="1">
    <citation type="journal article" date="2023" name="Plant J.">
        <title>Genome sequences and population genomics provide insights into the demographic history, inbreeding, and mutation load of two 'living fossil' tree species of Dipteronia.</title>
        <authorList>
            <person name="Feng Y."/>
            <person name="Comes H.P."/>
            <person name="Chen J."/>
            <person name="Zhu S."/>
            <person name="Lu R."/>
            <person name="Zhang X."/>
            <person name="Li P."/>
            <person name="Qiu J."/>
            <person name="Olsen K.M."/>
            <person name="Qiu Y."/>
        </authorList>
    </citation>
    <scope>NUCLEOTIDE SEQUENCE</scope>
    <source>
        <strain evidence="3">KIB01</strain>
    </source>
</reference>
<dbReference type="Pfam" id="PF03108">
    <property type="entry name" value="DBD_Tnp_Mut"/>
    <property type="match status" value="1"/>
</dbReference>
<gene>
    <name evidence="3" type="ORF">Ddye_025860</name>
</gene>
<feature type="compositionally biased region" description="Acidic residues" evidence="1">
    <location>
        <begin position="104"/>
        <end position="124"/>
    </location>
</feature>
<dbReference type="InterPro" id="IPR004332">
    <property type="entry name" value="Transposase_MuDR"/>
</dbReference>
<sequence>MYDISDVEDNRESVATSDIEVNRASIAATDTEDEPTGFGDRSAEDEEESEKEPEEEPEADMGDELVESEYDQEAEDMASETCVDPTKDWDSLEVSDLPRGSGSDNDDGSEDLESLDGSNGDEDDARPVRKFIRRRYHEFNPTHDIHDLVFRLGMEFSGAAVFRKAIGAYSVKHRRIIKFKNNDPNSISVVCRDDGCKWFVFASWLSDHKIFKIKSLLDDHTCVMSFKNKFVSSKFIDEKYVGQWRVNPDWNYTGMAKQLWNDTNVDASKW</sequence>
<name>A0AAD9TM52_9ROSI</name>
<keyword evidence="4" id="KW-1185">Reference proteome</keyword>
<dbReference type="PANTHER" id="PTHR31973">
    <property type="entry name" value="POLYPROTEIN, PUTATIVE-RELATED"/>
    <property type="match status" value="1"/>
</dbReference>
<protein>
    <recommendedName>
        <fullName evidence="2">Transposase MuDR plant domain-containing protein</fullName>
    </recommendedName>
</protein>